<comment type="caution">
    <text evidence="1">The sequence shown here is derived from an EMBL/GenBank/DDBJ whole genome shotgun (WGS) entry which is preliminary data.</text>
</comment>
<evidence type="ECO:0000313" key="1">
    <source>
        <dbReference type="EMBL" id="KAA6383267.1"/>
    </source>
</evidence>
<dbReference type="EMBL" id="SNRW01006338">
    <property type="protein sequence ID" value="KAA6383267.1"/>
    <property type="molecule type" value="Genomic_DNA"/>
</dbReference>
<organism evidence="1 2">
    <name type="scientific">Streblomastix strix</name>
    <dbReference type="NCBI Taxonomy" id="222440"/>
    <lineage>
        <taxon>Eukaryota</taxon>
        <taxon>Metamonada</taxon>
        <taxon>Preaxostyla</taxon>
        <taxon>Oxymonadida</taxon>
        <taxon>Streblomastigidae</taxon>
        <taxon>Streblomastix</taxon>
    </lineage>
</organism>
<protein>
    <submittedName>
        <fullName evidence="1">Uncharacterized protein</fullName>
    </submittedName>
</protein>
<dbReference type="AlphaFoldDB" id="A0A5J4VKU7"/>
<reference evidence="1 2" key="1">
    <citation type="submission" date="2019-03" db="EMBL/GenBank/DDBJ databases">
        <title>Single cell metagenomics reveals metabolic interactions within the superorganism composed of flagellate Streblomastix strix and complex community of Bacteroidetes bacteria on its surface.</title>
        <authorList>
            <person name="Treitli S.C."/>
            <person name="Kolisko M."/>
            <person name="Husnik F."/>
            <person name="Keeling P."/>
            <person name="Hampl V."/>
        </authorList>
    </citation>
    <scope>NUCLEOTIDE SEQUENCE [LARGE SCALE GENOMIC DNA]</scope>
    <source>
        <strain evidence="1">ST1C</strain>
    </source>
</reference>
<evidence type="ECO:0000313" key="2">
    <source>
        <dbReference type="Proteomes" id="UP000324800"/>
    </source>
</evidence>
<sequence>MSDSTDDDFDDDPNPGAKYCDNFNNSPFNVEFNEVIPKKFQKNRNHKPDIRQTLAMSMQKATSNLYNYEKLNNRFEQSTPLTVHASSIAKCPDLAVIYIDMNHKKSKDERAQIRQQIIDKLKKNGVYDKVGITHTN</sequence>
<name>A0A5J4VKU7_9EUKA</name>
<accession>A0A5J4VKU7</accession>
<gene>
    <name evidence="1" type="ORF">EZS28_021202</name>
</gene>
<proteinExistence type="predicted"/>
<dbReference type="Proteomes" id="UP000324800">
    <property type="component" value="Unassembled WGS sequence"/>
</dbReference>